<evidence type="ECO:0000256" key="4">
    <source>
        <dbReference type="PROSITE-ProRule" id="PRU00175"/>
    </source>
</evidence>
<gene>
    <name evidence="6" type="ORF">URODEC1_LOCUS110104</name>
</gene>
<dbReference type="Proteomes" id="UP001497457">
    <property type="component" value="Chromosome 7b"/>
</dbReference>
<evidence type="ECO:0000256" key="1">
    <source>
        <dbReference type="ARBA" id="ARBA00022723"/>
    </source>
</evidence>
<organism evidence="6 7">
    <name type="scientific">Urochloa decumbens</name>
    <dbReference type="NCBI Taxonomy" id="240449"/>
    <lineage>
        <taxon>Eukaryota</taxon>
        <taxon>Viridiplantae</taxon>
        <taxon>Streptophyta</taxon>
        <taxon>Embryophyta</taxon>
        <taxon>Tracheophyta</taxon>
        <taxon>Spermatophyta</taxon>
        <taxon>Magnoliopsida</taxon>
        <taxon>Liliopsida</taxon>
        <taxon>Poales</taxon>
        <taxon>Poaceae</taxon>
        <taxon>PACMAD clade</taxon>
        <taxon>Panicoideae</taxon>
        <taxon>Panicodae</taxon>
        <taxon>Paniceae</taxon>
        <taxon>Melinidinae</taxon>
        <taxon>Urochloa</taxon>
    </lineage>
</organism>
<sequence length="243" mass="27093">MVVVTKIFSPGCYTMLERREPPPSRGPSSVRIRCTLTRTYSSRKLGGGTQTVEDHSDKEPGTAEQTFFVYDPSVFLRYEDSRRAVYGMLASMPLLQGVNIWTDNWISHFAFEGIPDALTKCVQTDDENGLAGGHYHFYVLMKMKVYFVYIEPKAVVRACAETVMQTVEQGTADQCSICMEAFEESTGAGAMSPVSLPCSHPFHTRCITVWLFKGHTCPVCRADMRGLVPAPWPSKALELGEKN</sequence>
<evidence type="ECO:0000313" key="6">
    <source>
        <dbReference type="EMBL" id="CAL5083719.1"/>
    </source>
</evidence>
<proteinExistence type="predicted"/>
<dbReference type="SMART" id="SM00184">
    <property type="entry name" value="RING"/>
    <property type="match status" value="1"/>
</dbReference>
<accession>A0ABC9FYB1</accession>
<dbReference type="Gene3D" id="3.30.40.10">
    <property type="entry name" value="Zinc/RING finger domain, C3HC4 (zinc finger)"/>
    <property type="match status" value="1"/>
</dbReference>
<dbReference type="SUPFAM" id="SSF57850">
    <property type="entry name" value="RING/U-box"/>
    <property type="match status" value="1"/>
</dbReference>
<name>A0ABC9FYB1_9POAL</name>
<reference evidence="6" key="1">
    <citation type="submission" date="2024-10" db="EMBL/GenBank/DDBJ databases">
        <authorList>
            <person name="Ryan C."/>
        </authorList>
    </citation>
    <scope>NUCLEOTIDE SEQUENCE [LARGE SCALE GENOMIC DNA]</scope>
</reference>
<protein>
    <recommendedName>
        <fullName evidence="5">RING-type domain-containing protein</fullName>
    </recommendedName>
</protein>
<evidence type="ECO:0000259" key="5">
    <source>
        <dbReference type="PROSITE" id="PS50089"/>
    </source>
</evidence>
<dbReference type="AlphaFoldDB" id="A0ABC9FYB1"/>
<dbReference type="GO" id="GO:0008270">
    <property type="term" value="F:zinc ion binding"/>
    <property type="evidence" value="ECO:0007669"/>
    <property type="project" value="UniProtKB-KW"/>
</dbReference>
<keyword evidence="2 4" id="KW-0863">Zinc-finger</keyword>
<dbReference type="InterPro" id="IPR013083">
    <property type="entry name" value="Znf_RING/FYVE/PHD"/>
</dbReference>
<evidence type="ECO:0000256" key="2">
    <source>
        <dbReference type="ARBA" id="ARBA00022771"/>
    </source>
</evidence>
<dbReference type="EMBL" id="OZ075117">
    <property type="protein sequence ID" value="CAL5083719.1"/>
    <property type="molecule type" value="Genomic_DNA"/>
</dbReference>
<feature type="domain" description="RING-type" evidence="5">
    <location>
        <begin position="175"/>
        <end position="221"/>
    </location>
</feature>
<keyword evidence="3" id="KW-0862">Zinc</keyword>
<evidence type="ECO:0000256" key="3">
    <source>
        <dbReference type="ARBA" id="ARBA00022833"/>
    </source>
</evidence>
<dbReference type="Pfam" id="PF13639">
    <property type="entry name" value="zf-RING_2"/>
    <property type="match status" value="1"/>
</dbReference>
<dbReference type="InterPro" id="IPR001841">
    <property type="entry name" value="Znf_RING"/>
</dbReference>
<keyword evidence="7" id="KW-1185">Reference proteome</keyword>
<keyword evidence="1" id="KW-0479">Metal-binding</keyword>
<dbReference type="PANTHER" id="PTHR15710">
    <property type="entry name" value="E3 UBIQUITIN-PROTEIN LIGASE PRAJA"/>
    <property type="match status" value="1"/>
</dbReference>
<evidence type="ECO:0000313" key="7">
    <source>
        <dbReference type="Proteomes" id="UP001497457"/>
    </source>
</evidence>
<dbReference type="PROSITE" id="PS50089">
    <property type="entry name" value="ZF_RING_2"/>
    <property type="match status" value="1"/>
</dbReference>